<dbReference type="GO" id="GO:0006355">
    <property type="term" value="P:regulation of DNA-templated transcription"/>
    <property type="evidence" value="ECO:0007669"/>
    <property type="project" value="InterPro"/>
</dbReference>
<feature type="compositionally biased region" description="Acidic residues" evidence="13">
    <location>
        <begin position="99"/>
        <end position="120"/>
    </location>
</feature>
<dbReference type="SUPFAM" id="SSF57667">
    <property type="entry name" value="beta-beta-alpha zinc fingers"/>
    <property type="match status" value="6"/>
</dbReference>
<dbReference type="InterPro" id="IPR036236">
    <property type="entry name" value="Znf_C2H2_sf"/>
</dbReference>
<keyword evidence="6" id="KW-0862">Zinc</keyword>
<feature type="domain" description="C2H2-type" evidence="14">
    <location>
        <begin position="598"/>
        <end position="625"/>
    </location>
</feature>
<dbReference type="FunFam" id="3.30.160.60:FF:000054">
    <property type="entry name" value="Zinc finger protein 711"/>
    <property type="match status" value="1"/>
</dbReference>
<feature type="domain" description="C2H2-type" evidence="14">
    <location>
        <begin position="414"/>
        <end position="444"/>
    </location>
</feature>
<evidence type="ECO:0000256" key="13">
    <source>
        <dbReference type="SAM" id="MobiDB-lite"/>
    </source>
</evidence>
<dbReference type="FunFam" id="3.30.160.60:FF:000209">
    <property type="entry name" value="Zinc finger protein 711"/>
    <property type="match status" value="3"/>
</dbReference>
<dbReference type="Pfam" id="PF00096">
    <property type="entry name" value="zf-C2H2"/>
    <property type="match status" value="4"/>
</dbReference>
<feature type="domain" description="C2H2-type" evidence="14">
    <location>
        <begin position="626"/>
        <end position="654"/>
    </location>
</feature>
<evidence type="ECO:0000313" key="17">
    <source>
        <dbReference type="RefSeq" id="XP_031442628.1"/>
    </source>
</evidence>
<dbReference type="RefSeq" id="XP_031442627.1">
    <property type="nucleotide sequence ID" value="XM_031586767.2"/>
</dbReference>
<feature type="domain" description="C2H2-type" evidence="14">
    <location>
        <begin position="655"/>
        <end position="682"/>
    </location>
</feature>
<dbReference type="Proteomes" id="UP000515152">
    <property type="component" value="Chromosome 20"/>
</dbReference>
<keyword evidence="15" id="KW-1185">Reference proteome</keyword>
<dbReference type="KEGG" id="char:105904163"/>
<dbReference type="PROSITE" id="PS50157">
    <property type="entry name" value="ZINC_FINGER_C2H2_2"/>
    <property type="match status" value="10"/>
</dbReference>
<evidence type="ECO:0000256" key="3">
    <source>
        <dbReference type="ARBA" id="ARBA00022723"/>
    </source>
</evidence>
<evidence type="ECO:0000256" key="6">
    <source>
        <dbReference type="ARBA" id="ARBA00022833"/>
    </source>
</evidence>
<dbReference type="InterPro" id="IPR050826">
    <property type="entry name" value="Krueppel_C2H2_ZnFinger"/>
</dbReference>
<proteinExistence type="inferred from homology"/>
<evidence type="ECO:0000256" key="5">
    <source>
        <dbReference type="ARBA" id="ARBA00022771"/>
    </source>
</evidence>
<dbReference type="GO" id="GO:0008270">
    <property type="term" value="F:zinc ion binding"/>
    <property type="evidence" value="ECO:0007669"/>
    <property type="project" value="UniProtKB-KW"/>
</dbReference>
<feature type="region of interest" description="Disordered" evidence="13">
    <location>
        <begin position="99"/>
        <end position="124"/>
    </location>
</feature>
<evidence type="ECO:0000256" key="8">
    <source>
        <dbReference type="ARBA" id="ARBA00023125"/>
    </source>
</evidence>
<gene>
    <name evidence="16 17" type="primary">znf711</name>
</gene>
<keyword evidence="4" id="KW-0677">Repeat</keyword>
<evidence type="ECO:0000256" key="7">
    <source>
        <dbReference type="ARBA" id="ARBA00023015"/>
    </source>
</evidence>
<keyword evidence="7" id="KW-0805">Transcription regulation</keyword>
<dbReference type="SMART" id="SM00355">
    <property type="entry name" value="ZnF_C2H2"/>
    <property type="match status" value="12"/>
</dbReference>
<evidence type="ECO:0000256" key="9">
    <source>
        <dbReference type="ARBA" id="ARBA00023163"/>
    </source>
</evidence>
<dbReference type="PROSITE" id="PS00028">
    <property type="entry name" value="ZINC_FINGER_C2H2_1"/>
    <property type="match status" value="6"/>
</dbReference>
<dbReference type="InterPro" id="IPR006794">
    <property type="entry name" value="Transcrp_activ_Zfx/Zfy-dom"/>
</dbReference>
<dbReference type="InterPro" id="IPR013087">
    <property type="entry name" value="Znf_C2H2_type"/>
</dbReference>
<evidence type="ECO:0000256" key="2">
    <source>
        <dbReference type="ARBA" id="ARBA00006991"/>
    </source>
</evidence>
<sequence>MDKGGGLLELHSQDLKMPHAMIMQDFVAGMGGMAHIDGDHIVVSVPEAVLVSDVVTDEGILLEEALEAEVVEADELEESAGIIMAHEPMLGVEVAIEDALEEEEEEDEEEEEAALEEGEDEDHHHHVLTASDLIEEEEGVVGVDEEVGVFVGGPLEHELVSEEVMVAEDDDAAVIQAHDGLPASTVTINTEADEDGKTTSEDYLMISLDDVGEKLDIGDTPLKISTAVTQDDASSKEDGYGSDVIKVYIFKAEGDDDVEIGGTEVVTESDFQNGHAVLVPATGGRLPREKMVYMTVKDSGQGDEEMNCAEMADQVYMEVTVGEEEASAIQEAQLDDSHTNKTLVPVAWAAAYGNNLEGRLEGKPGAVTPYLQINDSISTSRALKQKIKKKKKGEARQCQTAVIIGPDGQPLTVYPCNVCGKKFRSRAFLKRHMKNHPDHMLKKKFQCTDCDFTTNKKANFHNHLEGHKLSSSVKSERERAPEYSEYTRRYHEASPLGSNTLILRDKDEPKMHQCKYCDYETAEQGLLNRHLLAVHSRNFAHVCVECAKGFRHPSELKKHMRTHTGEKPFQCAHCPFRCADQSNLKTHVKSKHGSDLPYKCSHCPQAFADDKELQRHSEALQGHKTHQCPHCEHKSTNSSDLKRHVISVHTKDFPHKCEVCEKGFHRPSELKKHSETHKGNRVHQCRHCDFKTSDPFTLSRHILSVHTKELPFKCKRCKRGFRQQSELKKHMKTHSGRKVYQCQYCEYNTTDASGFKRHVISIHTKDYPHRCDYCTKGFRRPSEKNQHILRHHKETLM</sequence>
<evidence type="ECO:0000256" key="11">
    <source>
        <dbReference type="ARBA" id="ARBA00069176"/>
    </source>
</evidence>
<dbReference type="RefSeq" id="XP_031442628.1">
    <property type="nucleotide sequence ID" value="XM_031586768.2"/>
</dbReference>
<evidence type="ECO:0000256" key="10">
    <source>
        <dbReference type="ARBA" id="ARBA00023242"/>
    </source>
</evidence>
<feature type="domain" description="C2H2-type" evidence="14">
    <location>
        <begin position="541"/>
        <end position="568"/>
    </location>
</feature>
<name>A0A6P8GVT6_CLUHA</name>
<keyword evidence="8" id="KW-0238">DNA-binding</keyword>
<dbReference type="PANTHER" id="PTHR24377">
    <property type="entry name" value="IP01015P-RELATED"/>
    <property type="match status" value="1"/>
</dbReference>
<dbReference type="Gene3D" id="3.30.160.60">
    <property type="entry name" value="Classic Zinc Finger"/>
    <property type="match status" value="7"/>
</dbReference>
<dbReference type="AlphaFoldDB" id="A0A6P8GVT6"/>
<accession>A0A6P8GVT6</accession>
<evidence type="ECO:0000259" key="14">
    <source>
        <dbReference type="PROSITE" id="PS50157"/>
    </source>
</evidence>
<feature type="domain" description="C2H2-type" evidence="14">
    <location>
        <begin position="769"/>
        <end position="796"/>
    </location>
</feature>
<protein>
    <recommendedName>
        <fullName evidence="11">Zinc finger protein 711</fullName>
    </recommendedName>
</protein>
<dbReference type="GO" id="GO:0003677">
    <property type="term" value="F:DNA binding"/>
    <property type="evidence" value="ECO:0007669"/>
    <property type="project" value="UniProtKB-KW"/>
</dbReference>
<keyword evidence="10" id="KW-0539">Nucleus</keyword>
<reference evidence="16 17" key="1">
    <citation type="submission" date="2025-04" db="UniProtKB">
        <authorList>
            <consortium name="RefSeq"/>
        </authorList>
    </citation>
    <scope>IDENTIFICATION</scope>
</reference>
<evidence type="ECO:0000256" key="4">
    <source>
        <dbReference type="ARBA" id="ARBA00022737"/>
    </source>
</evidence>
<dbReference type="GeneTree" id="ENSGT00940000159611"/>
<dbReference type="FunFam" id="3.30.160.60:FF:000179">
    <property type="entry name" value="Zinc finger protein 711"/>
    <property type="match status" value="1"/>
</dbReference>
<evidence type="ECO:0000256" key="1">
    <source>
        <dbReference type="ARBA" id="ARBA00004123"/>
    </source>
</evidence>
<evidence type="ECO:0000313" key="15">
    <source>
        <dbReference type="Proteomes" id="UP000515152"/>
    </source>
</evidence>
<dbReference type="GO" id="GO:0005634">
    <property type="term" value="C:nucleus"/>
    <property type="evidence" value="ECO:0007669"/>
    <property type="project" value="UniProtKB-SubCell"/>
</dbReference>
<dbReference type="GeneID" id="105904163"/>
<keyword evidence="3" id="KW-0479">Metal-binding</keyword>
<comment type="subcellular location">
    <subcellularLocation>
        <location evidence="1">Nucleus</location>
    </subcellularLocation>
</comment>
<feature type="domain" description="C2H2-type" evidence="14">
    <location>
        <begin position="740"/>
        <end position="768"/>
    </location>
</feature>
<evidence type="ECO:0000313" key="16">
    <source>
        <dbReference type="RefSeq" id="XP_031442627.1"/>
    </source>
</evidence>
<organism evidence="15 17">
    <name type="scientific">Clupea harengus</name>
    <name type="common">Atlantic herring</name>
    <dbReference type="NCBI Taxonomy" id="7950"/>
    <lineage>
        <taxon>Eukaryota</taxon>
        <taxon>Metazoa</taxon>
        <taxon>Chordata</taxon>
        <taxon>Craniata</taxon>
        <taxon>Vertebrata</taxon>
        <taxon>Euteleostomi</taxon>
        <taxon>Actinopterygii</taxon>
        <taxon>Neopterygii</taxon>
        <taxon>Teleostei</taxon>
        <taxon>Clupei</taxon>
        <taxon>Clupeiformes</taxon>
        <taxon>Clupeoidei</taxon>
        <taxon>Clupeidae</taxon>
        <taxon>Clupea</taxon>
    </lineage>
</organism>
<feature type="domain" description="C2H2-type" evidence="14">
    <location>
        <begin position="683"/>
        <end position="711"/>
    </location>
</feature>
<dbReference type="OrthoDB" id="3561125at2759"/>
<dbReference type="Pfam" id="PF04704">
    <property type="entry name" value="Zfx_Zfy_act"/>
    <property type="match status" value="1"/>
</dbReference>
<keyword evidence="9" id="KW-0804">Transcription</keyword>
<evidence type="ECO:0000256" key="12">
    <source>
        <dbReference type="PROSITE-ProRule" id="PRU00042"/>
    </source>
</evidence>
<comment type="similarity">
    <text evidence="2">Belongs to the krueppel C2H2-type zinc-finger protein family.</text>
</comment>
<keyword evidence="5 12" id="KW-0863">Zinc-finger</keyword>
<dbReference type="CTD" id="7552"/>
<feature type="domain" description="C2H2-type" evidence="14">
    <location>
        <begin position="569"/>
        <end position="597"/>
    </location>
</feature>
<feature type="domain" description="C2H2-type" evidence="14">
    <location>
        <begin position="712"/>
        <end position="739"/>
    </location>
</feature>